<comment type="caution">
    <text evidence="4">The sequence shown here is derived from an EMBL/GenBank/DDBJ whole genome shotgun (WGS) entry which is preliminary data.</text>
</comment>
<keyword evidence="2" id="KW-0521">NADP</keyword>
<dbReference type="AlphaFoldDB" id="A0A437LUM1"/>
<reference evidence="4 5" key="1">
    <citation type="submission" date="2019-01" db="EMBL/GenBank/DDBJ databases">
        <authorList>
            <person name="Chen W.-M."/>
        </authorList>
    </citation>
    <scope>NUCLEOTIDE SEQUENCE [LARGE SCALE GENOMIC DNA]</scope>
    <source>
        <strain evidence="4 5">CCP-7</strain>
    </source>
</reference>
<gene>
    <name evidence="4" type="ORF">EOD43_22695</name>
</gene>
<evidence type="ECO:0000256" key="2">
    <source>
        <dbReference type="ARBA" id="ARBA00022857"/>
    </source>
</evidence>
<evidence type="ECO:0000256" key="1">
    <source>
        <dbReference type="ARBA" id="ARBA00006328"/>
    </source>
</evidence>
<dbReference type="InterPro" id="IPR008030">
    <property type="entry name" value="NmrA-like"/>
</dbReference>
<dbReference type="OrthoDB" id="9794300at2"/>
<evidence type="ECO:0000313" key="4">
    <source>
        <dbReference type="EMBL" id="RVT89131.1"/>
    </source>
</evidence>
<dbReference type="Proteomes" id="UP000282971">
    <property type="component" value="Unassembled WGS sequence"/>
</dbReference>
<dbReference type="InterPro" id="IPR036291">
    <property type="entry name" value="NAD(P)-bd_dom_sf"/>
</dbReference>
<dbReference type="Pfam" id="PF05368">
    <property type="entry name" value="NmrA"/>
    <property type="match status" value="1"/>
</dbReference>
<protein>
    <submittedName>
        <fullName evidence="4">SDR family NAD(P)-dependent oxidoreductase</fullName>
    </submittedName>
</protein>
<dbReference type="Gene3D" id="3.40.50.720">
    <property type="entry name" value="NAD(P)-binding Rossmann-like Domain"/>
    <property type="match status" value="1"/>
</dbReference>
<dbReference type="PANTHER" id="PTHR42748:SF7">
    <property type="entry name" value="NMRA LIKE REDOX SENSOR 1-RELATED"/>
    <property type="match status" value="1"/>
</dbReference>
<proteinExistence type="inferred from homology"/>
<evidence type="ECO:0000313" key="5">
    <source>
        <dbReference type="Proteomes" id="UP000282971"/>
    </source>
</evidence>
<sequence>MARSPCGATISIRPISPSRWNSFRADRMTHILVTGATGGQGSATARACLKRGMRVRALVRDAGKPVARDLAALGAELVVGDYADPTSIARAVEGVDAVFSLQLDNAPVEHVETLLNAALAAGVEHVVQSTVSATGLHESFPGWTDPSIWPDYWEGRHAYWELKAAEERLVRAAGFKRWTIVRPPMIVDNAIAFARVLFPRLATHGELLTAVPEGVKVPYISYESIGEAAASAIADPDRFAGVILEIADDELTDEAMADALAAASGKPVKVVRASPERAAELGLHPRIVTQHVWLGDIGYPARAAAARRYGLTPLPITEWAKRNAARIEVGPAQS</sequence>
<dbReference type="InterPro" id="IPR051164">
    <property type="entry name" value="NmrA-like_oxidored"/>
</dbReference>
<feature type="domain" description="NmrA-like" evidence="3">
    <location>
        <begin position="30"/>
        <end position="280"/>
    </location>
</feature>
<comment type="similarity">
    <text evidence="1">Belongs to the NmrA-type oxidoreductase family.</text>
</comment>
<accession>A0A437LUM1</accession>
<dbReference type="PANTHER" id="PTHR42748">
    <property type="entry name" value="NITROGEN METABOLITE REPRESSION PROTEIN NMRA FAMILY MEMBER"/>
    <property type="match status" value="1"/>
</dbReference>
<dbReference type="EMBL" id="SACN01000006">
    <property type="protein sequence ID" value="RVT89131.1"/>
    <property type="molecule type" value="Genomic_DNA"/>
</dbReference>
<organism evidence="4 5">
    <name type="scientific">Sphingomonas crocodyli</name>
    <dbReference type="NCBI Taxonomy" id="1979270"/>
    <lineage>
        <taxon>Bacteria</taxon>
        <taxon>Pseudomonadati</taxon>
        <taxon>Pseudomonadota</taxon>
        <taxon>Alphaproteobacteria</taxon>
        <taxon>Sphingomonadales</taxon>
        <taxon>Sphingomonadaceae</taxon>
        <taxon>Sphingomonas</taxon>
    </lineage>
</organism>
<keyword evidence="5" id="KW-1185">Reference proteome</keyword>
<dbReference type="SUPFAM" id="SSF51735">
    <property type="entry name" value="NAD(P)-binding Rossmann-fold domains"/>
    <property type="match status" value="1"/>
</dbReference>
<evidence type="ECO:0000259" key="3">
    <source>
        <dbReference type="Pfam" id="PF05368"/>
    </source>
</evidence>
<name>A0A437LUM1_9SPHN</name>